<reference evidence="3" key="1">
    <citation type="submission" date="2018-02" db="EMBL/GenBank/DDBJ databases">
        <authorList>
            <person name="Hausmann B."/>
        </authorList>
    </citation>
    <scope>NUCLEOTIDE SEQUENCE [LARGE SCALE GENOMIC DNA]</scope>
    <source>
        <strain evidence="3">Peat soil MAG SbA5</strain>
    </source>
</reference>
<sequence>MSIRPGAPYADQVEDEGRTLIHEGHDCAKTIDVPNPKRIDQPRLNPGGSLTQNGLFAESAQRFKEKQAPPERVCVYEKIGPASGSLTACSI</sequence>
<dbReference type="EMBL" id="OKRB01000086">
    <property type="protein sequence ID" value="SPE20829.1"/>
    <property type="molecule type" value="Genomic_DNA"/>
</dbReference>
<accession>A0A2N9LC09</accession>
<protein>
    <submittedName>
        <fullName evidence="2">HNH endonuclease domain protein</fullName>
    </submittedName>
</protein>
<proteinExistence type="predicted"/>
<dbReference type="GO" id="GO:0004519">
    <property type="term" value="F:endonuclease activity"/>
    <property type="evidence" value="ECO:0007669"/>
    <property type="project" value="UniProtKB-KW"/>
</dbReference>
<keyword evidence="2" id="KW-0255">Endonuclease</keyword>
<dbReference type="Proteomes" id="UP000239735">
    <property type="component" value="Unassembled WGS sequence"/>
</dbReference>
<keyword evidence="2" id="KW-0378">Hydrolase</keyword>
<name>A0A2N9LC09_9BACT</name>
<dbReference type="AlphaFoldDB" id="A0A2N9LC09"/>
<feature type="region of interest" description="Disordered" evidence="1">
    <location>
        <begin position="28"/>
        <end position="52"/>
    </location>
</feature>
<feature type="compositionally biased region" description="Basic and acidic residues" evidence="1">
    <location>
        <begin position="28"/>
        <end position="41"/>
    </location>
</feature>
<evidence type="ECO:0000313" key="2">
    <source>
        <dbReference type="EMBL" id="SPE20829.1"/>
    </source>
</evidence>
<evidence type="ECO:0000256" key="1">
    <source>
        <dbReference type="SAM" id="MobiDB-lite"/>
    </source>
</evidence>
<organism evidence="2 3">
    <name type="scientific">Candidatus Sulfuritelmatomonas gaucii</name>
    <dbReference type="NCBI Taxonomy" id="2043161"/>
    <lineage>
        <taxon>Bacteria</taxon>
        <taxon>Pseudomonadati</taxon>
        <taxon>Acidobacteriota</taxon>
        <taxon>Terriglobia</taxon>
        <taxon>Terriglobales</taxon>
        <taxon>Acidobacteriaceae</taxon>
        <taxon>Candidatus Sulfuritelmatomonas</taxon>
    </lineage>
</organism>
<evidence type="ECO:0000313" key="3">
    <source>
        <dbReference type="Proteomes" id="UP000239735"/>
    </source>
</evidence>
<keyword evidence="2" id="KW-0540">Nuclease</keyword>
<gene>
    <name evidence="2" type="ORF">SBA5_30034</name>
</gene>